<dbReference type="InterPro" id="IPR036397">
    <property type="entry name" value="RNaseH_sf"/>
</dbReference>
<evidence type="ECO:0000313" key="1">
    <source>
        <dbReference type="EnsemblPlants" id="EMT26803"/>
    </source>
</evidence>
<dbReference type="SUPFAM" id="SSF53098">
    <property type="entry name" value="Ribonuclease H-like"/>
    <property type="match status" value="1"/>
</dbReference>
<dbReference type="AlphaFoldDB" id="M8BYG8"/>
<reference evidence="1" key="1">
    <citation type="submission" date="2015-06" db="UniProtKB">
        <authorList>
            <consortium name="EnsemblPlants"/>
        </authorList>
    </citation>
    <scope>IDENTIFICATION</scope>
</reference>
<proteinExistence type="predicted"/>
<dbReference type="InterPro" id="IPR002156">
    <property type="entry name" value="RNaseH_domain"/>
</dbReference>
<dbReference type="Pfam" id="PF13456">
    <property type="entry name" value="RVT_3"/>
    <property type="match status" value="1"/>
</dbReference>
<name>M8BYG8_AEGTA</name>
<dbReference type="EnsemblPlants" id="EMT26803">
    <property type="protein sequence ID" value="EMT26803"/>
    <property type="gene ID" value="F775_08309"/>
</dbReference>
<dbReference type="Gene3D" id="3.30.420.10">
    <property type="entry name" value="Ribonuclease H-like superfamily/Ribonuclease H"/>
    <property type="match status" value="1"/>
</dbReference>
<dbReference type="GO" id="GO:0004523">
    <property type="term" value="F:RNA-DNA hybrid ribonuclease activity"/>
    <property type="evidence" value="ECO:0007669"/>
    <property type="project" value="InterPro"/>
</dbReference>
<accession>M8BYG8</accession>
<dbReference type="GO" id="GO:0003676">
    <property type="term" value="F:nucleic acid binding"/>
    <property type="evidence" value="ECO:0007669"/>
    <property type="project" value="InterPro"/>
</dbReference>
<dbReference type="InterPro" id="IPR012337">
    <property type="entry name" value="RNaseH-like_sf"/>
</dbReference>
<sequence>MVARIWLASFLCRKKPSPRVLTAGWCPPLGYFTPRHCTRLNISDDGERIKLKLQWLRYWLSVGEKRSNDMHLMTGSFLNLEGITPVDDSRYNAEESDTRADVVPEIADVCSNAPERDDPPAGLIISRSSGPGALLHLGRKRSSCTSVEHTCSRRLSSNSQMPDFTVVQGNNLSLLGQIDADIVEAESEFTEAEVRKRYLKHVEPQLLSRGLVLPGKLSHSTTAFVHRRTQEITGHRPKYMSILDVMGHEKRMKEDEWHFFLKDMIKTRVYVVENWSSSLCRVVSLTYDYGIVSPDEGPDVEFFKAECDAAYCEKKQQAELSFFIFKGKQIIHCQVHHEVPCRSSVVAECYAAAACLIKAKELGIENLVIYMDCKDSHGVLSGERNIRPDDVNMGVFLMLKKHQNALERVVPVWKERELNQLADDLVTLDPRTTLDPMFPQQAMERWKHPLEGYPVFRYKQKNEVETITRGFGIICFFLENESFSSLGITFFHKGKESDTMKKDKGRRLSVCFDAKLWDVSFHHNLTVVLFAPGEAETLGRQHNLRKLSALDYVRFNKDVRFNKVS</sequence>
<protein>
    <submittedName>
        <fullName evidence="1">Uncharacterized protein</fullName>
    </submittedName>
</protein>
<organism evidence="1">
    <name type="scientific">Aegilops tauschii</name>
    <name type="common">Tausch's goatgrass</name>
    <name type="synonym">Aegilops squarrosa</name>
    <dbReference type="NCBI Taxonomy" id="37682"/>
    <lineage>
        <taxon>Eukaryota</taxon>
        <taxon>Viridiplantae</taxon>
        <taxon>Streptophyta</taxon>
        <taxon>Embryophyta</taxon>
        <taxon>Tracheophyta</taxon>
        <taxon>Spermatophyta</taxon>
        <taxon>Magnoliopsida</taxon>
        <taxon>Liliopsida</taxon>
        <taxon>Poales</taxon>
        <taxon>Poaceae</taxon>
        <taxon>BOP clade</taxon>
        <taxon>Pooideae</taxon>
        <taxon>Triticodae</taxon>
        <taxon>Triticeae</taxon>
        <taxon>Triticinae</taxon>
        <taxon>Aegilops</taxon>
    </lineage>
</organism>